<feature type="domain" description="Transglycosylase SLT" evidence="4">
    <location>
        <begin position="472"/>
        <end position="573"/>
    </location>
</feature>
<dbReference type="InterPro" id="IPR023346">
    <property type="entry name" value="Lysozyme-like_dom_sf"/>
</dbReference>
<sequence>MPSTTDDPAPLRRAMADMRDANWASAMIEARGSGQAGLDVILWHWLRAGNGDARQVQDFLARNPDWPGLDYLREKSEQAISEATHDEVRAFFGNEAPQTGTGALSLARAERAAGEEDAAKATIILAWKTLALSSEEHAAFLADHGALLKPYHDDRLAMALWKGWRANASAMLPLVSDGQRALAEARIALQDQAAGVDGAIERVPAALADDAGLAHDRFAWRVKKRRTDDAIELLLERSAKTGGLGEPWAWADRRLDLARATMLEGKGALAYDIASSHQLTSGSDFASLEWLSGYIALTYLKKPEIAADHFDRFATAVDTPISLGRAGYWQGRAREAMGDAEGAARGYAFGAKYQTSFYGLLAAERGKLAPDTTLAGTETFPDWKEAAFTKKSVFQAAMLLMAGGEDQLAERFLTHLAESLDRNEIGSLGNMLADLGKPHIQIMLGKRAAQAGIEVPGPYYALHPLLDREFPIPTEMVLSIARRESEFDPVVVSHAGARGLMQLMPRTASEVSGWIGETFLLAKLTSDPAYNARLGSAYLADLSERFDGNVVMMAAGYNAGPGRPIRWMKERGDPRRGGADIVDWIEHIPFDETRNYVMRVAESVPIYRARLGKTMHPVPFSKELTGSTLPRQ</sequence>
<dbReference type="CDD" id="cd13401">
    <property type="entry name" value="Slt70-like"/>
    <property type="match status" value="1"/>
</dbReference>
<evidence type="ECO:0000313" key="6">
    <source>
        <dbReference type="Proteomes" id="UP001597135"/>
    </source>
</evidence>
<dbReference type="SUPFAM" id="SSF48435">
    <property type="entry name" value="Bacterial muramidases"/>
    <property type="match status" value="1"/>
</dbReference>
<dbReference type="EMBL" id="JBHTMU010000026">
    <property type="protein sequence ID" value="MFD1343490.1"/>
    <property type="molecule type" value="Genomic_DNA"/>
</dbReference>
<comment type="similarity">
    <text evidence="1">Belongs to the transglycosylase Slt family.</text>
</comment>
<evidence type="ECO:0000256" key="1">
    <source>
        <dbReference type="ARBA" id="ARBA00007734"/>
    </source>
</evidence>
<evidence type="ECO:0000256" key="3">
    <source>
        <dbReference type="ARBA" id="ARBA00022729"/>
    </source>
</evidence>
<comment type="similarity">
    <text evidence="2">Belongs to the virb1 family.</text>
</comment>
<evidence type="ECO:0000313" key="5">
    <source>
        <dbReference type="EMBL" id="MFD1343490.1"/>
    </source>
</evidence>
<dbReference type="InterPro" id="IPR000189">
    <property type="entry name" value="Transglyc_AS"/>
</dbReference>
<comment type="caution">
    <text evidence="5">The sequence shown here is derived from an EMBL/GenBank/DDBJ whole genome shotgun (WGS) entry which is preliminary data.</text>
</comment>
<dbReference type="Gene3D" id="1.10.530.10">
    <property type="match status" value="1"/>
</dbReference>
<accession>A0ABW3ZK03</accession>
<reference evidence="6" key="1">
    <citation type="journal article" date="2019" name="Int. J. Syst. Evol. Microbiol.">
        <title>The Global Catalogue of Microorganisms (GCM) 10K type strain sequencing project: providing services to taxonomists for standard genome sequencing and annotation.</title>
        <authorList>
            <consortium name="The Broad Institute Genomics Platform"/>
            <consortium name="The Broad Institute Genome Sequencing Center for Infectious Disease"/>
            <person name="Wu L."/>
            <person name="Ma J."/>
        </authorList>
    </citation>
    <scope>NUCLEOTIDE SEQUENCE [LARGE SCALE GENOMIC DNA]</scope>
    <source>
        <strain evidence="6">CCUG 62953</strain>
    </source>
</reference>
<evidence type="ECO:0000259" key="4">
    <source>
        <dbReference type="Pfam" id="PF01464"/>
    </source>
</evidence>
<keyword evidence="3" id="KW-0732">Signal</keyword>
<dbReference type="Gene3D" id="1.25.20.10">
    <property type="entry name" value="Bacterial muramidases"/>
    <property type="match status" value="1"/>
</dbReference>
<name>A0ABW3ZK03_9RHOB</name>
<dbReference type="RefSeq" id="WP_386804603.1">
    <property type="nucleotide sequence ID" value="NZ_JBHTMU010000026.1"/>
</dbReference>
<dbReference type="PANTHER" id="PTHR37423:SF2">
    <property type="entry name" value="MEMBRANE-BOUND LYTIC MUREIN TRANSGLYCOSYLASE C"/>
    <property type="match status" value="1"/>
</dbReference>
<dbReference type="InterPro" id="IPR008258">
    <property type="entry name" value="Transglycosylase_SLT_dom_1"/>
</dbReference>
<gene>
    <name evidence="5" type="ORF">ACFQ4E_13760</name>
</gene>
<dbReference type="PANTHER" id="PTHR37423">
    <property type="entry name" value="SOLUBLE LYTIC MUREIN TRANSGLYCOSYLASE-RELATED"/>
    <property type="match status" value="1"/>
</dbReference>
<protein>
    <submittedName>
        <fullName evidence="5">Lytic transglycosylase domain-containing protein</fullName>
    </submittedName>
</protein>
<dbReference type="InterPro" id="IPR008939">
    <property type="entry name" value="Lytic_TGlycosylase_superhlx_U"/>
</dbReference>
<evidence type="ECO:0000256" key="2">
    <source>
        <dbReference type="ARBA" id="ARBA00009387"/>
    </source>
</evidence>
<dbReference type="Proteomes" id="UP001597135">
    <property type="component" value="Unassembled WGS sequence"/>
</dbReference>
<keyword evidence="6" id="KW-1185">Reference proteome</keyword>
<dbReference type="PROSITE" id="PS00922">
    <property type="entry name" value="TRANSGLYCOSYLASE"/>
    <property type="match status" value="1"/>
</dbReference>
<organism evidence="5 6">
    <name type="scientific">Litorisediminicola beolgyonensis</name>
    <dbReference type="NCBI Taxonomy" id="1173614"/>
    <lineage>
        <taxon>Bacteria</taxon>
        <taxon>Pseudomonadati</taxon>
        <taxon>Pseudomonadota</taxon>
        <taxon>Alphaproteobacteria</taxon>
        <taxon>Rhodobacterales</taxon>
        <taxon>Paracoccaceae</taxon>
        <taxon>Litorisediminicola</taxon>
    </lineage>
</organism>
<dbReference type="SUPFAM" id="SSF53955">
    <property type="entry name" value="Lysozyme-like"/>
    <property type="match status" value="1"/>
</dbReference>
<dbReference type="Pfam" id="PF01464">
    <property type="entry name" value="SLT"/>
    <property type="match status" value="1"/>
</dbReference>
<proteinExistence type="inferred from homology"/>